<dbReference type="Proteomes" id="UP001055219">
    <property type="component" value="Unassembled WGS sequence"/>
</dbReference>
<reference evidence="2" key="2">
    <citation type="submission" date="2022-07" db="EMBL/GenBank/DDBJ databases">
        <authorList>
            <person name="Goncalves M.F.M."/>
            <person name="Hilario S."/>
            <person name="Van De Peer Y."/>
            <person name="Esteves A.C."/>
            <person name="Alves A."/>
        </authorList>
    </citation>
    <scope>NUCLEOTIDE SEQUENCE</scope>
    <source>
        <strain evidence="2">MUM 19.33</strain>
    </source>
</reference>
<feature type="region of interest" description="Disordered" evidence="1">
    <location>
        <begin position="882"/>
        <end position="951"/>
    </location>
</feature>
<dbReference type="AlphaFoldDB" id="A0A9P9Y5U4"/>
<dbReference type="OrthoDB" id="4750374at2759"/>
<feature type="compositionally biased region" description="Basic and acidic residues" evidence="1">
    <location>
        <begin position="487"/>
        <end position="504"/>
    </location>
</feature>
<feature type="compositionally biased region" description="Polar residues" evidence="1">
    <location>
        <begin position="505"/>
        <end position="518"/>
    </location>
</feature>
<feature type="region of interest" description="Disordered" evidence="1">
    <location>
        <begin position="985"/>
        <end position="1026"/>
    </location>
</feature>
<feature type="compositionally biased region" description="Basic and acidic residues" evidence="1">
    <location>
        <begin position="588"/>
        <end position="597"/>
    </location>
</feature>
<feature type="compositionally biased region" description="Low complexity" evidence="1">
    <location>
        <begin position="698"/>
        <end position="708"/>
    </location>
</feature>
<feature type="compositionally biased region" description="Low complexity" evidence="1">
    <location>
        <begin position="655"/>
        <end position="666"/>
    </location>
</feature>
<feature type="compositionally biased region" description="Basic and acidic residues" evidence="1">
    <location>
        <begin position="25"/>
        <end position="37"/>
    </location>
</feature>
<name>A0A9P9Y5U4_9HYPO</name>
<organism evidence="2 3">
    <name type="scientific">Emericellopsis cladophorae</name>
    <dbReference type="NCBI Taxonomy" id="2686198"/>
    <lineage>
        <taxon>Eukaryota</taxon>
        <taxon>Fungi</taxon>
        <taxon>Dikarya</taxon>
        <taxon>Ascomycota</taxon>
        <taxon>Pezizomycotina</taxon>
        <taxon>Sordariomycetes</taxon>
        <taxon>Hypocreomycetidae</taxon>
        <taxon>Hypocreales</taxon>
        <taxon>Bionectriaceae</taxon>
        <taxon>Emericellopsis</taxon>
    </lineage>
</organism>
<feature type="compositionally biased region" description="Polar residues" evidence="1">
    <location>
        <begin position="624"/>
        <end position="651"/>
    </location>
</feature>
<feature type="compositionally biased region" description="Low complexity" evidence="1">
    <location>
        <begin position="412"/>
        <end position="423"/>
    </location>
</feature>
<feature type="compositionally biased region" description="Polar residues" evidence="1">
    <location>
        <begin position="600"/>
        <end position="609"/>
    </location>
</feature>
<evidence type="ECO:0000313" key="3">
    <source>
        <dbReference type="Proteomes" id="UP001055219"/>
    </source>
</evidence>
<feature type="compositionally biased region" description="Low complexity" evidence="1">
    <location>
        <begin position="926"/>
        <end position="937"/>
    </location>
</feature>
<accession>A0A9P9Y5U4</accession>
<reference evidence="2" key="1">
    <citation type="journal article" date="2021" name="J Fungi (Basel)">
        <title>Genomic and Metabolomic Analyses of the Marine Fungus Emericellopsis cladophorae: Insights into Saltwater Adaptability Mechanisms and Its Biosynthetic Potential.</title>
        <authorList>
            <person name="Goncalves M.F.M."/>
            <person name="Hilario S."/>
            <person name="Van de Peer Y."/>
            <person name="Esteves A.C."/>
            <person name="Alves A."/>
        </authorList>
    </citation>
    <scope>NUCLEOTIDE SEQUENCE</scope>
    <source>
        <strain evidence="2">MUM 19.33</strain>
    </source>
</reference>
<feature type="region of interest" description="Disordered" evidence="1">
    <location>
        <begin position="247"/>
        <end position="367"/>
    </location>
</feature>
<feature type="compositionally biased region" description="Low complexity" evidence="1">
    <location>
        <begin position="553"/>
        <end position="576"/>
    </location>
</feature>
<feature type="region of interest" description="Disordered" evidence="1">
    <location>
        <begin position="384"/>
        <end position="708"/>
    </location>
</feature>
<feature type="compositionally biased region" description="Basic and acidic residues" evidence="1">
    <location>
        <begin position="542"/>
        <end position="552"/>
    </location>
</feature>
<evidence type="ECO:0000313" key="2">
    <source>
        <dbReference type="EMBL" id="KAI6783623.1"/>
    </source>
</evidence>
<dbReference type="EMBL" id="JAGIXG020000007">
    <property type="protein sequence ID" value="KAI6783623.1"/>
    <property type="molecule type" value="Genomic_DNA"/>
</dbReference>
<dbReference type="GeneID" id="75832135"/>
<evidence type="ECO:0000256" key="1">
    <source>
        <dbReference type="SAM" id="MobiDB-lite"/>
    </source>
</evidence>
<sequence>MTATSPLQPHIRARSLSDSTAPARQIDDAPRLHETRRAGMPRAVSTLGMYGAERATVHDDDHYDLAREQVDRETLRDLADFFRHTKPPGFRRHSGAAPDGCFGMSTPFGGDHNNKRWSIRSLRKGHRDKIKEGPRPFNPRDSTTLRTTAAGHTYVAIAVPPNQTVGEARASLQSRLSAWHQQNAPGCNSTGDIASLTSGEVDAVVHRSSSGVDKTPYRLSIRVSAAEPGIRSLLKLVDSWLEEHNEVDQGQQASASDKAKKRSSVATLPMSVVSGIAEEQGDGGDTEGARERSTPDTAPVIMVNPAASTDASPTSVSSPDSPNYAPRTPPLPGGEPSKRAMRSTDSIKGPADITVKRTLEIPPNDMLVESPGFPNMLAAMTFPSPPESAHARNYSTSAALPLRASHSPPPATSRASSASSADPRPWRLERPRPNQSRSDGAFQSHRPRSSRTCDDDTGEIVITTAPRARPGQQVRSRPSRLVQLSGAHEDRDGTDYTDPAERESTNSTVESSRHSVATTDPYRYSIVSDTSAHSTATAVADEAVKRPSDSKRASIASSMRSGSSATTDSTTTTATLAERRLARRARVREKVQRDLDATKLSVTNAQKPSFSVEDSVDSPVLGWFTQSEVTSLPRQRSKQTTPSKRPSSLVLQLSAPTTPAENTPTESDTKASRASRRSSLGDISKMIPETVGEEIDSPLTTPKPTPVLTFTSIKSEEIKPDEDEEDDKHVVPALSLSPIIAVASIEPKSPSGTQLRPLSLLAAGVSAPLVSPRSALRPDAKVNVRHRPLPIKVAQAPGDLTICAAKPKRNSSLHIPTPPTSPSPSSPRTNIISAPPCMSHAQSFSHPVRQAQNKEREWLSKHQSQTVEEWRLAALERREQLERELQGEGGHSGEIGIVSAQDQRQLPRERHRRSTLRILNGVDAVSPSSQQSTSSGSHNDVVTTDEGDEVEKKTTAAKMSEQAVEQRLLQTLMPLLQSMESTLRDMQEGKNANGSDSGLIRQFRDSMRAIAPSGVDPPREPRWSSP</sequence>
<gene>
    <name evidence="2" type="ORF">J7T54_005652</name>
</gene>
<feature type="compositionally biased region" description="Polar residues" evidence="1">
    <location>
        <begin position="527"/>
        <end position="537"/>
    </location>
</feature>
<feature type="compositionally biased region" description="Polar residues" evidence="1">
    <location>
        <begin position="306"/>
        <end position="321"/>
    </location>
</feature>
<protein>
    <submittedName>
        <fullName evidence="2">Uncharacterized protein</fullName>
    </submittedName>
</protein>
<feature type="compositionally biased region" description="Basic and acidic residues" evidence="1">
    <location>
        <begin position="1017"/>
        <end position="1026"/>
    </location>
</feature>
<comment type="caution">
    <text evidence="2">The sequence shown here is derived from an EMBL/GenBank/DDBJ whole genome shotgun (WGS) entry which is preliminary data.</text>
</comment>
<feature type="region of interest" description="Disordered" evidence="1">
    <location>
        <begin position="1"/>
        <end position="40"/>
    </location>
</feature>
<dbReference type="RefSeq" id="XP_051364479.1">
    <property type="nucleotide sequence ID" value="XM_051504094.1"/>
</dbReference>
<proteinExistence type="predicted"/>
<keyword evidence="3" id="KW-1185">Reference proteome</keyword>